<keyword evidence="2" id="KW-1185">Reference proteome</keyword>
<name>A0A178Z2D4_9EURO</name>
<dbReference type="GeneID" id="30015977"/>
<reference evidence="1 2" key="1">
    <citation type="submission" date="2016-04" db="EMBL/GenBank/DDBJ databases">
        <title>Draft genome of Fonsecaea erecta CBS 125763.</title>
        <authorList>
            <person name="Weiss V.A."/>
            <person name="Vicente V.A."/>
            <person name="Raittz R.T."/>
            <person name="Moreno L.F."/>
            <person name="De Souza E.M."/>
            <person name="Pedrosa F.O."/>
            <person name="Steffens M.B."/>
            <person name="Faoro H."/>
            <person name="Tadra-Sfeir M.Z."/>
            <person name="Najafzadeh M.J."/>
            <person name="Felipe M.S."/>
            <person name="Teixeira M."/>
            <person name="Sun J."/>
            <person name="Xi L."/>
            <person name="Gomes R."/>
            <person name="De Azevedo C.M."/>
            <person name="Salgado C.G."/>
            <person name="Da Silva M.B."/>
            <person name="Nascimento M.F."/>
            <person name="Queiroz-Telles F."/>
            <person name="Attili D.S."/>
            <person name="Gorbushina A."/>
        </authorList>
    </citation>
    <scope>NUCLEOTIDE SEQUENCE [LARGE SCALE GENOMIC DNA]</scope>
    <source>
        <strain evidence="1 2">CBS 125763</strain>
    </source>
</reference>
<accession>A0A178Z2D4</accession>
<organism evidence="1 2">
    <name type="scientific">Fonsecaea erecta</name>
    <dbReference type="NCBI Taxonomy" id="1367422"/>
    <lineage>
        <taxon>Eukaryota</taxon>
        <taxon>Fungi</taxon>
        <taxon>Dikarya</taxon>
        <taxon>Ascomycota</taxon>
        <taxon>Pezizomycotina</taxon>
        <taxon>Eurotiomycetes</taxon>
        <taxon>Chaetothyriomycetidae</taxon>
        <taxon>Chaetothyriales</taxon>
        <taxon>Herpotrichiellaceae</taxon>
        <taxon>Fonsecaea</taxon>
    </lineage>
</organism>
<comment type="caution">
    <text evidence="1">The sequence shown here is derived from an EMBL/GenBank/DDBJ whole genome shotgun (WGS) entry which is preliminary data.</text>
</comment>
<evidence type="ECO:0000313" key="2">
    <source>
        <dbReference type="Proteomes" id="UP000078343"/>
    </source>
</evidence>
<gene>
    <name evidence="1" type="ORF">AYL99_11810</name>
</gene>
<sequence length="363" mass="40796">MFKNHELYAHTPMWSEMCRCEYTICYKCLNSRETVSMCRGGSSGMCITKHSYKFWYTHMDWYGTMPTGSVKILFCGNCVVENEAMGIRDSTDVCGDVPPVMRFYRNLIDMGMTNLTLERAKYGFPIHYDTEDRPMNVITFVQTHITPPARTDSLTGVGTKKFVNTDINGMMDTARSKQEQPADHAPVHEVCLTLNTDAATSTDRLPDTIMDITAHSTMNSNANEGMIAERVLPMPNCAIVIPDWVPSIRTNMPRTLSAYVPLVTITSTIAAMSPPIPVEMTTVDSNNDIVCITLKWDILDDDDVAMGSIWYRHNGVFTSSITMRDIIEHSDKNIIVCMVVVKIRQMSSGELIFILLDAIESSY</sequence>
<protein>
    <submittedName>
        <fullName evidence="1">Uncharacterized protein</fullName>
    </submittedName>
</protein>
<dbReference type="Proteomes" id="UP000078343">
    <property type="component" value="Unassembled WGS sequence"/>
</dbReference>
<evidence type="ECO:0000313" key="1">
    <source>
        <dbReference type="EMBL" id="OAP53930.1"/>
    </source>
</evidence>
<proteinExistence type="predicted"/>
<dbReference type="EMBL" id="LVYI01000017">
    <property type="protein sequence ID" value="OAP53930.1"/>
    <property type="molecule type" value="Genomic_DNA"/>
</dbReference>
<dbReference type="AlphaFoldDB" id="A0A178Z2D4"/>
<dbReference type="RefSeq" id="XP_018687297.1">
    <property type="nucleotide sequence ID" value="XM_018843314.1"/>
</dbReference>